<protein>
    <recommendedName>
        <fullName evidence="4">Transposase Tc1-like domain-containing protein</fullName>
    </recommendedName>
</protein>
<organism evidence="2 3">
    <name type="scientific">Trichoderma gamsii</name>
    <dbReference type="NCBI Taxonomy" id="398673"/>
    <lineage>
        <taxon>Eukaryota</taxon>
        <taxon>Fungi</taxon>
        <taxon>Dikarya</taxon>
        <taxon>Ascomycota</taxon>
        <taxon>Pezizomycotina</taxon>
        <taxon>Sordariomycetes</taxon>
        <taxon>Hypocreomycetidae</taxon>
        <taxon>Hypocreales</taxon>
        <taxon>Hypocreaceae</taxon>
        <taxon>Trichoderma</taxon>
    </lineage>
</organism>
<evidence type="ECO:0000313" key="2">
    <source>
        <dbReference type="EMBL" id="PNP41085.1"/>
    </source>
</evidence>
<evidence type="ECO:0000256" key="1">
    <source>
        <dbReference type="SAM" id="MobiDB-lite"/>
    </source>
</evidence>
<dbReference type="InterPro" id="IPR036388">
    <property type="entry name" value="WH-like_DNA-bd_sf"/>
</dbReference>
<gene>
    <name evidence="2" type="ORF">TGAMA5MH_06955</name>
</gene>
<dbReference type="OrthoDB" id="5151590at2759"/>
<comment type="caution">
    <text evidence="2">The sequence shown here is derived from an EMBL/GenBank/DDBJ whole genome shotgun (WGS) entry which is preliminary data.</text>
</comment>
<dbReference type="EMBL" id="MTYH01000059">
    <property type="protein sequence ID" value="PNP41085.1"/>
    <property type="molecule type" value="Genomic_DNA"/>
</dbReference>
<sequence length="128" mass="14825">MPRRGKELSPTLRSRICELHSVGYGYKRIHQIHPEVPVSTIRYTIKKEADRHDNKSMSRPGQPKKLSEEQRKQIYETVTSSNPNISNSELLASVGNAVKLRSLQYVLREMRVPVKINQFTDRIAERIL</sequence>
<dbReference type="Gene3D" id="1.10.10.10">
    <property type="entry name" value="Winged helix-like DNA-binding domain superfamily/Winged helix DNA-binding domain"/>
    <property type="match status" value="1"/>
</dbReference>
<dbReference type="AlphaFoldDB" id="A0A2K0T6C8"/>
<evidence type="ECO:0000313" key="3">
    <source>
        <dbReference type="Proteomes" id="UP000236546"/>
    </source>
</evidence>
<evidence type="ECO:0008006" key="4">
    <source>
        <dbReference type="Google" id="ProtNLM"/>
    </source>
</evidence>
<dbReference type="SUPFAM" id="SSF46689">
    <property type="entry name" value="Homeodomain-like"/>
    <property type="match status" value="1"/>
</dbReference>
<dbReference type="Proteomes" id="UP000236546">
    <property type="component" value="Unassembled WGS sequence"/>
</dbReference>
<proteinExistence type="predicted"/>
<reference evidence="2 3" key="1">
    <citation type="submission" date="2017-02" db="EMBL/GenBank/DDBJ databases">
        <title>Genomes of Trichoderma spp. with biocontrol activity.</title>
        <authorList>
            <person name="Gardiner D."/>
            <person name="Kazan K."/>
            <person name="Vos C."/>
            <person name="Harvey P."/>
        </authorList>
    </citation>
    <scope>NUCLEOTIDE SEQUENCE [LARGE SCALE GENOMIC DNA]</scope>
    <source>
        <strain evidence="2 3">A5MH</strain>
    </source>
</reference>
<feature type="region of interest" description="Disordered" evidence="1">
    <location>
        <begin position="47"/>
        <end position="71"/>
    </location>
</feature>
<name>A0A2K0T6C8_9HYPO</name>
<feature type="compositionally biased region" description="Basic and acidic residues" evidence="1">
    <location>
        <begin position="47"/>
        <end position="56"/>
    </location>
</feature>
<dbReference type="InterPro" id="IPR009057">
    <property type="entry name" value="Homeodomain-like_sf"/>
</dbReference>
<accession>A0A2K0T6C8</accession>